<dbReference type="PROSITE" id="PS50404">
    <property type="entry name" value="GST_NTER"/>
    <property type="match status" value="1"/>
</dbReference>
<dbReference type="InterPro" id="IPR036249">
    <property type="entry name" value="Thioredoxin-like_sf"/>
</dbReference>
<dbReference type="Pfam" id="PF13409">
    <property type="entry name" value="GST_N_2"/>
    <property type="match status" value="1"/>
</dbReference>
<dbReference type="InterPro" id="IPR001763">
    <property type="entry name" value="Rhodanese-like_dom"/>
</dbReference>
<dbReference type="InterPro" id="IPR010987">
    <property type="entry name" value="Glutathione-S-Trfase_C-like"/>
</dbReference>
<dbReference type="PANTHER" id="PTHR44051:SF2">
    <property type="entry name" value="HYPOTHETICAL GLUTATHIONE S-TRANSFERASE LIKE PROTEIN"/>
    <property type="match status" value="1"/>
</dbReference>
<reference evidence="4 5" key="1">
    <citation type="submission" date="2021-12" db="EMBL/GenBank/DDBJ databases">
        <title>Discovery of the Pendulisporaceae a myxobacterial family with distinct sporulation behavior and unique specialized metabolism.</title>
        <authorList>
            <person name="Garcia R."/>
            <person name="Popoff A."/>
            <person name="Bader C.D."/>
            <person name="Loehr J."/>
            <person name="Walesch S."/>
            <person name="Walt C."/>
            <person name="Boldt J."/>
            <person name="Bunk B."/>
            <person name="Haeckl F.J.F.P.J."/>
            <person name="Gunesch A.P."/>
            <person name="Birkelbach J."/>
            <person name="Nuebel U."/>
            <person name="Pietschmann T."/>
            <person name="Bach T."/>
            <person name="Mueller R."/>
        </authorList>
    </citation>
    <scope>NUCLEOTIDE SEQUENCE [LARGE SCALE GENOMIC DNA]</scope>
    <source>
        <strain evidence="4 5">MSr11954</strain>
    </source>
</reference>
<sequence>MPIVLYCHHESGHSYKVALALRWMGVPFEQRPVNLNVARPERTADFRDAAAFGEVPVLVLEDGLTICQSNAILDTLARRHEKLDGADAATQIKVREWLAWEGCRIGVSLPNLRFSRHFTPYGQAIEEWLEARVRRDLDRLEAAVIERPFLTGDRPTIADVSCSGYLHWLDHARLNVAEWPSVARWLERLRSEPGWLGPYDLLMHAYPLRPGTLA</sequence>
<dbReference type="SUPFAM" id="SSF47616">
    <property type="entry name" value="GST C-terminal domain-like"/>
    <property type="match status" value="1"/>
</dbReference>
<dbReference type="SUPFAM" id="SSF52833">
    <property type="entry name" value="Thioredoxin-like"/>
    <property type="match status" value="1"/>
</dbReference>
<evidence type="ECO:0000259" key="3">
    <source>
        <dbReference type="PROSITE" id="PS50405"/>
    </source>
</evidence>
<dbReference type="Proteomes" id="UP001370348">
    <property type="component" value="Chromosome"/>
</dbReference>
<dbReference type="SFLD" id="SFLDS00019">
    <property type="entry name" value="Glutathione_Transferase_(cytos"/>
    <property type="match status" value="1"/>
</dbReference>
<gene>
    <name evidence="4" type="ORF">LZC94_27630</name>
</gene>
<feature type="domain" description="Rhodanese" evidence="1">
    <location>
        <begin position="2"/>
        <end position="51"/>
    </location>
</feature>
<dbReference type="Pfam" id="PF13410">
    <property type="entry name" value="GST_C_2"/>
    <property type="match status" value="1"/>
</dbReference>
<dbReference type="Gene3D" id="1.20.1050.10">
    <property type="match status" value="1"/>
</dbReference>
<dbReference type="PROSITE" id="PS50405">
    <property type="entry name" value="GST_CTER"/>
    <property type="match status" value="1"/>
</dbReference>
<proteinExistence type="predicted"/>
<dbReference type="InterPro" id="IPR036282">
    <property type="entry name" value="Glutathione-S-Trfase_C_sf"/>
</dbReference>
<dbReference type="SFLD" id="SFLDG00358">
    <property type="entry name" value="Main_(cytGST)"/>
    <property type="match status" value="1"/>
</dbReference>
<name>A0ABZ2LR40_9BACT</name>
<dbReference type="Gene3D" id="3.40.30.10">
    <property type="entry name" value="Glutaredoxin"/>
    <property type="match status" value="1"/>
</dbReference>
<keyword evidence="5" id="KW-1185">Reference proteome</keyword>
<dbReference type="EMBL" id="CP089984">
    <property type="protein sequence ID" value="WXB11621.1"/>
    <property type="molecule type" value="Genomic_DNA"/>
</dbReference>
<evidence type="ECO:0000259" key="1">
    <source>
        <dbReference type="PROSITE" id="PS50206"/>
    </source>
</evidence>
<accession>A0ABZ2LR40</accession>
<feature type="domain" description="GST N-terminal" evidence="2">
    <location>
        <begin position="1"/>
        <end position="84"/>
    </location>
</feature>
<evidence type="ECO:0000313" key="5">
    <source>
        <dbReference type="Proteomes" id="UP001370348"/>
    </source>
</evidence>
<dbReference type="PROSITE" id="PS50206">
    <property type="entry name" value="RHODANESE_3"/>
    <property type="match status" value="1"/>
</dbReference>
<dbReference type="RefSeq" id="WP_394821241.1">
    <property type="nucleotide sequence ID" value="NZ_CP089984.1"/>
</dbReference>
<feature type="domain" description="GST C-terminal" evidence="3">
    <location>
        <begin position="87"/>
        <end position="214"/>
    </location>
</feature>
<dbReference type="PANTHER" id="PTHR44051">
    <property type="entry name" value="GLUTATHIONE S-TRANSFERASE-RELATED"/>
    <property type="match status" value="1"/>
</dbReference>
<dbReference type="InterPro" id="IPR040079">
    <property type="entry name" value="Glutathione_S-Trfase"/>
</dbReference>
<evidence type="ECO:0000259" key="2">
    <source>
        <dbReference type="PROSITE" id="PS50404"/>
    </source>
</evidence>
<dbReference type="InterPro" id="IPR004045">
    <property type="entry name" value="Glutathione_S-Trfase_N"/>
</dbReference>
<evidence type="ECO:0000313" key="4">
    <source>
        <dbReference type="EMBL" id="WXB11621.1"/>
    </source>
</evidence>
<organism evidence="4 5">
    <name type="scientific">Pendulispora albinea</name>
    <dbReference type="NCBI Taxonomy" id="2741071"/>
    <lineage>
        <taxon>Bacteria</taxon>
        <taxon>Pseudomonadati</taxon>
        <taxon>Myxococcota</taxon>
        <taxon>Myxococcia</taxon>
        <taxon>Myxococcales</taxon>
        <taxon>Sorangiineae</taxon>
        <taxon>Pendulisporaceae</taxon>
        <taxon>Pendulispora</taxon>
    </lineage>
</organism>
<protein>
    <submittedName>
        <fullName evidence="4">Glutathione S-transferase family protein</fullName>
    </submittedName>
</protein>